<dbReference type="Proteomes" id="UP000755104">
    <property type="component" value="Unassembled WGS sequence"/>
</dbReference>
<dbReference type="EMBL" id="JAIGNO010000005">
    <property type="protein sequence ID" value="MBX7482768.1"/>
    <property type="molecule type" value="Genomic_DNA"/>
</dbReference>
<dbReference type="Gene3D" id="1.10.10.60">
    <property type="entry name" value="Homeodomain-like"/>
    <property type="match status" value="1"/>
</dbReference>
<dbReference type="InterPro" id="IPR036271">
    <property type="entry name" value="Tet_transcr_reg_TetR-rel_C_sf"/>
</dbReference>
<gene>
    <name evidence="6" type="ORF">K3174_09495</name>
</gene>
<accession>A0ABS7J604</accession>
<sequence>MATAQGLFHSRGYDGVSVADVTSAIGINAPSFYAAFGSKAGLYDQVLQRWACTGAIPLQDILRTDRLVEASLVDLLTEAARQYAADPDATGCLVLEGTRSNDADARQAASAYSVAAQEAIREYIAQRHPESADLLADYVCTTMVGLSAQARNGLDRNRLLEVAETAGLAISRVLTD</sequence>
<keyword evidence="2 4" id="KW-0238">DNA-binding</keyword>
<evidence type="ECO:0000256" key="2">
    <source>
        <dbReference type="ARBA" id="ARBA00023125"/>
    </source>
</evidence>
<dbReference type="Pfam" id="PF00440">
    <property type="entry name" value="TetR_N"/>
    <property type="match status" value="1"/>
</dbReference>
<dbReference type="PANTHER" id="PTHR47506:SF1">
    <property type="entry name" value="HTH-TYPE TRANSCRIPTIONAL REGULATOR YJDC"/>
    <property type="match status" value="1"/>
</dbReference>
<dbReference type="Gene3D" id="1.10.357.10">
    <property type="entry name" value="Tetracycline Repressor, domain 2"/>
    <property type="match status" value="1"/>
</dbReference>
<dbReference type="PROSITE" id="PS01081">
    <property type="entry name" value="HTH_TETR_1"/>
    <property type="match status" value="1"/>
</dbReference>
<name>A0ABS7J604_9SPHN</name>
<comment type="caution">
    <text evidence="6">The sequence shown here is derived from an EMBL/GenBank/DDBJ whole genome shotgun (WGS) entry which is preliminary data.</text>
</comment>
<reference evidence="6 7" key="1">
    <citation type="submission" date="2021-08" db="EMBL/GenBank/DDBJ databases">
        <title>Comparative Genomics Analysis of the Genus Qipengyuania Reveals Extensive Genetic Diversity and Metabolic Versatility, Including the Description of Fifteen Novel Species.</title>
        <authorList>
            <person name="Liu Y."/>
        </authorList>
    </citation>
    <scope>NUCLEOTIDE SEQUENCE [LARGE SCALE GENOMIC DNA]</scope>
    <source>
        <strain evidence="6 7">6D47A</strain>
    </source>
</reference>
<dbReference type="PROSITE" id="PS50977">
    <property type="entry name" value="HTH_TETR_2"/>
    <property type="match status" value="1"/>
</dbReference>
<dbReference type="PANTHER" id="PTHR47506">
    <property type="entry name" value="TRANSCRIPTIONAL REGULATORY PROTEIN"/>
    <property type="match status" value="1"/>
</dbReference>
<dbReference type="SUPFAM" id="SSF48498">
    <property type="entry name" value="Tetracyclin repressor-like, C-terminal domain"/>
    <property type="match status" value="1"/>
</dbReference>
<organism evidence="6 7">
    <name type="scientific">Qipengyuania qiaonensis</name>
    <dbReference type="NCBI Taxonomy" id="2867240"/>
    <lineage>
        <taxon>Bacteria</taxon>
        <taxon>Pseudomonadati</taxon>
        <taxon>Pseudomonadota</taxon>
        <taxon>Alphaproteobacteria</taxon>
        <taxon>Sphingomonadales</taxon>
        <taxon>Erythrobacteraceae</taxon>
        <taxon>Qipengyuania</taxon>
    </lineage>
</organism>
<keyword evidence="3" id="KW-0804">Transcription</keyword>
<protein>
    <submittedName>
        <fullName evidence="6">TetR/AcrR family transcriptional regulator helix-turn-helix transcriptional regulator</fullName>
    </submittedName>
</protein>
<keyword evidence="7" id="KW-1185">Reference proteome</keyword>
<feature type="domain" description="HTH tetR-type" evidence="5">
    <location>
        <begin position="1"/>
        <end position="54"/>
    </location>
</feature>
<dbReference type="InterPro" id="IPR023772">
    <property type="entry name" value="DNA-bd_HTH_TetR-type_CS"/>
</dbReference>
<dbReference type="InterPro" id="IPR001647">
    <property type="entry name" value="HTH_TetR"/>
</dbReference>
<evidence type="ECO:0000313" key="7">
    <source>
        <dbReference type="Proteomes" id="UP000755104"/>
    </source>
</evidence>
<keyword evidence="1" id="KW-0805">Transcription regulation</keyword>
<evidence type="ECO:0000256" key="3">
    <source>
        <dbReference type="ARBA" id="ARBA00023163"/>
    </source>
</evidence>
<evidence type="ECO:0000313" key="6">
    <source>
        <dbReference type="EMBL" id="MBX7482768.1"/>
    </source>
</evidence>
<evidence type="ECO:0000259" key="5">
    <source>
        <dbReference type="PROSITE" id="PS50977"/>
    </source>
</evidence>
<feature type="DNA-binding region" description="H-T-H motif" evidence="4">
    <location>
        <begin position="17"/>
        <end position="36"/>
    </location>
</feature>
<dbReference type="RefSeq" id="WP_221558029.1">
    <property type="nucleotide sequence ID" value="NZ_JAIGNO010000005.1"/>
</dbReference>
<dbReference type="InterPro" id="IPR009057">
    <property type="entry name" value="Homeodomain-like_sf"/>
</dbReference>
<evidence type="ECO:0000256" key="1">
    <source>
        <dbReference type="ARBA" id="ARBA00023015"/>
    </source>
</evidence>
<evidence type="ECO:0000256" key="4">
    <source>
        <dbReference type="PROSITE-ProRule" id="PRU00335"/>
    </source>
</evidence>
<proteinExistence type="predicted"/>
<dbReference type="SUPFAM" id="SSF46689">
    <property type="entry name" value="Homeodomain-like"/>
    <property type="match status" value="1"/>
</dbReference>